<evidence type="ECO:0000256" key="1">
    <source>
        <dbReference type="ARBA" id="ARBA00004651"/>
    </source>
</evidence>
<dbReference type="InterPro" id="IPR003593">
    <property type="entry name" value="AAA+_ATPase"/>
</dbReference>
<keyword evidence="2" id="KW-0813">Transport</keyword>
<dbReference type="GO" id="GO:0005524">
    <property type="term" value="F:ATP binding"/>
    <property type="evidence" value="ECO:0007669"/>
    <property type="project" value="UniProtKB-KW"/>
</dbReference>
<reference evidence="11 12" key="1">
    <citation type="submission" date="2020-08" db="EMBL/GenBank/DDBJ databases">
        <title>Genomic Encyclopedia of Type Strains, Phase IV (KMG-V): Genome sequencing to study the core and pangenomes of soil and plant-associated prokaryotes.</title>
        <authorList>
            <person name="Whitman W."/>
        </authorList>
    </citation>
    <scope>NUCLEOTIDE SEQUENCE [LARGE SCALE GENOMIC DNA]</scope>
    <source>
        <strain evidence="11 12">X5P2</strain>
    </source>
</reference>
<feature type="transmembrane region" description="Helical" evidence="8">
    <location>
        <begin position="189"/>
        <end position="205"/>
    </location>
</feature>
<dbReference type="GO" id="GO:0015421">
    <property type="term" value="F:ABC-type oligopeptide transporter activity"/>
    <property type="evidence" value="ECO:0007669"/>
    <property type="project" value="TreeGrafter"/>
</dbReference>
<feature type="domain" description="ABC transmembrane type-1" evidence="10">
    <location>
        <begin position="25"/>
        <end position="330"/>
    </location>
</feature>
<dbReference type="InterPro" id="IPR011527">
    <property type="entry name" value="ABC1_TM_dom"/>
</dbReference>
<gene>
    <name evidence="11" type="ORF">HDF14_002063</name>
</gene>
<dbReference type="PANTHER" id="PTHR43394">
    <property type="entry name" value="ATP-DEPENDENT PERMEASE MDL1, MITOCHONDRIAL"/>
    <property type="match status" value="1"/>
</dbReference>
<feature type="transmembrane region" description="Helical" evidence="8">
    <location>
        <begin position="20"/>
        <end position="40"/>
    </location>
</feature>
<dbReference type="PROSITE" id="PS50893">
    <property type="entry name" value="ABC_TRANSPORTER_2"/>
    <property type="match status" value="1"/>
</dbReference>
<dbReference type="Gene3D" id="1.20.1560.10">
    <property type="entry name" value="ABC transporter type 1, transmembrane domain"/>
    <property type="match status" value="1"/>
</dbReference>
<dbReference type="GO" id="GO:0005886">
    <property type="term" value="C:plasma membrane"/>
    <property type="evidence" value="ECO:0007669"/>
    <property type="project" value="UniProtKB-SubCell"/>
</dbReference>
<dbReference type="FunFam" id="3.40.50.300:FF:000287">
    <property type="entry name" value="Multidrug ABC transporter ATP-binding protein"/>
    <property type="match status" value="1"/>
</dbReference>
<comment type="subcellular location">
    <subcellularLocation>
        <location evidence="1">Cell membrane</location>
        <topology evidence="1">Multi-pass membrane protein</topology>
    </subcellularLocation>
</comment>
<dbReference type="GO" id="GO:0016887">
    <property type="term" value="F:ATP hydrolysis activity"/>
    <property type="evidence" value="ECO:0007669"/>
    <property type="project" value="InterPro"/>
</dbReference>
<evidence type="ECO:0000256" key="5">
    <source>
        <dbReference type="ARBA" id="ARBA00022840"/>
    </source>
</evidence>
<dbReference type="RefSeq" id="WP_221304625.1">
    <property type="nucleotide sequence ID" value="NZ_JACHEB010000004.1"/>
</dbReference>
<dbReference type="Gene3D" id="3.40.50.300">
    <property type="entry name" value="P-loop containing nucleotide triphosphate hydrolases"/>
    <property type="match status" value="1"/>
</dbReference>
<evidence type="ECO:0000256" key="6">
    <source>
        <dbReference type="ARBA" id="ARBA00022989"/>
    </source>
</evidence>
<dbReference type="PROSITE" id="PS00211">
    <property type="entry name" value="ABC_TRANSPORTER_1"/>
    <property type="match status" value="1"/>
</dbReference>
<feature type="transmembrane region" description="Helical" evidence="8">
    <location>
        <begin position="269"/>
        <end position="288"/>
    </location>
</feature>
<accession>A0A9X0QDU2</accession>
<dbReference type="EC" id="3.6.3.-" evidence="11"/>
<evidence type="ECO:0000256" key="8">
    <source>
        <dbReference type="SAM" id="Phobius"/>
    </source>
</evidence>
<evidence type="ECO:0000256" key="4">
    <source>
        <dbReference type="ARBA" id="ARBA00022741"/>
    </source>
</evidence>
<name>A0A9X0QDU2_9BACT</name>
<keyword evidence="3 8" id="KW-0812">Transmembrane</keyword>
<evidence type="ECO:0000256" key="7">
    <source>
        <dbReference type="ARBA" id="ARBA00023136"/>
    </source>
</evidence>
<protein>
    <submittedName>
        <fullName evidence="11">Subfamily B ATP-binding cassette protein MsbA</fullName>
        <ecNumber evidence="11">3.6.3.-</ecNumber>
    </submittedName>
</protein>
<dbReference type="InterPro" id="IPR039421">
    <property type="entry name" value="Type_1_exporter"/>
</dbReference>
<dbReference type="SUPFAM" id="SSF90123">
    <property type="entry name" value="ABC transporter transmembrane region"/>
    <property type="match status" value="1"/>
</dbReference>
<evidence type="ECO:0000259" key="9">
    <source>
        <dbReference type="PROSITE" id="PS50893"/>
    </source>
</evidence>
<dbReference type="InterPro" id="IPR036640">
    <property type="entry name" value="ABC1_TM_sf"/>
</dbReference>
<sequence>MFGEQGLLMLRFIGSLIRPYRGTLVGIFLAMLVETVMSLATPWPLKIILDNVVGDHKMTPWLHRLIGSMVDEGLRSHESRLHVAGLAAMAFVVISLLGAVASYIDNYYTESVGQWVAHDLRMKMYGHLQRLSLGYYNTHATGTILSTITADIQTIEGFASSSTLNILVDLLTIVCMLGLMFWLNWDFTLIAVGVTPFLLLFVSRFKKAVKKATHEVRKEQSEIVAVVQQGLESMQAVKAFGQEATEEAQLQLVSQATVSAALKARSVKALLSPVVTITVSLCTAVVLWRGAALILEKAMTVGELTVYLAYLTKFFKPVKDLATTTNAVAQAAVGTERIREILDTDAVIPEKADGLAPEKVAGTIEFEHVAFGYDPANLILTDVSFKIEAGQFVGIVGPTGAGKSTVVSLIPRFYDVESGSVKMDGEDVREYKLKPLRDKIGYVLQDTVLFRGTILENIAFGRPAATREEVIAAAKLANADEFISKMPLGYETMVGERGSTLSGGQRQRIGIARVMVRNSPILLLDEPTAALDSESEKLVIDALEKLMEGRTVIAIAHRLSTIRDANQIIVINEGVVAENGTHEELMAVNGIYAALHRTQFDAGLDKVMA</sequence>
<dbReference type="Proteomes" id="UP000535182">
    <property type="component" value="Unassembled WGS sequence"/>
</dbReference>
<evidence type="ECO:0000313" key="11">
    <source>
        <dbReference type="EMBL" id="MBB5328453.1"/>
    </source>
</evidence>
<dbReference type="Pfam" id="PF00005">
    <property type="entry name" value="ABC_tran"/>
    <property type="match status" value="1"/>
</dbReference>
<keyword evidence="12" id="KW-1185">Reference proteome</keyword>
<evidence type="ECO:0000313" key="12">
    <source>
        <dbReference type="Proteomes" id="UP000535182"/>
    </source>
</evidence>
<feature type="transmembrane region" description="Helical" evidence="8">
    <location>
        <begin position="83"/>
        <end position="104"/>
    </location>
</feature>
<organism evidence="11 12">
    <name type="scientific">Tunturiibacter gelidiferens</name>
    <dbReference type="NCBI Taxonomy" id="3069689"/>
    <lineage>
        <taxon>Bacteria</taxon>
        <taxon>Pseudomonadati</taxon>
        <taxon>Acidobacteriota</taxon>
        <taxon>Terriglobia</taxon>
        <taxon>Terriglobales</taxon>
        <taxon>Acidobacteriaceae</taxon>
        <taxon>Tunturiibacter</taxon>
    </lineage>
</organism>
<dbReference type="EMBL" id="JACHEB010000004">
    <property type="protein sequence ID" value="MBB5328453.1"/>
    <property type="molecule type" value="Genomic_DNA"/>
</dbReference>
<dbReference type="CDD" id="cd18564">
    <property type="entry name" value="ABC_6TM_exporter_like"/>
    <property type="match status" value="1"/>
</dbReference>
<dbReference type="Pfam" id="PF00664">
    <property type="entry name" value="ABC_membrane"/>
    <property type="match status" value="1"/>
</dbReference>
<evidence type="ECO:0000259" key="10">
    <source>
        <dbReference type="PROSITE" id="PS50929"/>
    </source>
</evidence>
<proteinExistence type="predicted"/>
<dbReference type="SUPFAM" id="SSF52540">
    <property type="entry name" value="P-loop containing nucleoside triphosphate hydrolases"/>
    <property type="match status" value="1"/>
</dbReference>
<keyword evidence="11" id="KW-0378">Hydrolase</keyword>
<dbReference type="AlphaFoldDB" id="A0A9X0QDU2"/>
<feature type="transmembrane region" description="Helical" evidence="8">
    <location>
        <begin position="164"/>
        <end position="183"/>
    </location>
</feature>
<comment type="caution">
    <text evidence="11">The sequence shown here is derived from an EMBL/GenBank/DDBJ whole genome shotgun (WGS) entry which is preliminary data.</text>
</comment>
<dbReference type="InterPro" id="IPR027417">
    <property type="entry name" value="P-loop_NTPase"/>
</dbReference>
<feature type="domain" description="ABC transporter" evidence="9">
    <location>
        <begin position="364"/>
        <end position="598"/>
    </location>
</feature>
<evidence type="ECO:0000256" key="2">
    <source>
        <dbReference type="ARBA" id="ARBA00022448"/>
    </source>
</evidence>
<keyword evidence="5 11" id="KW-0067">ATP-binding</keyword>
<dbReference type="PANTHER" id="PTHR43394:SF1">
    <property type="entry name" value="ATP-BINDING CASSETTE SUB-FAMILY B MEMBER 10, MITOCHONDRIAL"/>
    <property type="match status" value="1"/>
</dbReference>
<dbReference type="InterPro" id="IPR017871">
    <property type="entry name" value="ABC_transporter-like_CS"/>
</dbReference>
<dbReference type="SMART" id="SM00382">
    <property type="entry name" value="AAA"/>
    <property type="match status" value="1"/>
</dbReference>
<evidence type="ECO:0000256" key="3">
    <source>
        <dbReference type="ARBA" id="ARBA00022692"/>
    </source>
</evidence>
<dbReference type="PROSITE" id="PS50929">
    <property type="entry name" value="ABC_TM1F"/>
    <property type="match status" value="1"/>
</dbReference>
<keyword evidence="4" id="KW-0547">Nucleotide-binding</keyword>
<keyword evidence="6 8" id="KW-1133">Transmembrane helix</keyword>
<keyword evidence="7 8" id="KW-0472">Membrane</keyword>
<dbReference type="InterPro" id="IPR003439">
    <property type="entry name" value="ABC_transporter-like_ATP-bd"/>
</dbReference>